<dbReference type="AlphaFoldDB" id="A0A8I1EIL3"/>
<name>A0A8I1EIL3_PSEPU</name>
<evidence type="ECO:0000313" key="1">
    <source>
        <dbReference type="EMBL" id="MBI6885874.1"/>
    </source>
</evidence>
<protein>
    <submittedName>
        <fullName evidence="1">Uncharacterized protein</fullName>
    </submittedName>
</protein>
<evidence type="ECO:0000313" key="2">
    <source>
        <dbReference type="Proteomes" id="UP000637061"/>
    </source>
</evidence>
<reference evidence="1" key="1">
    <citation type="submission" date="2020-12" db="EMBL/GenBank/DDBJ databases">
        <title>Enhanced detection system for hospital associated transmission using whole genome sequencing surveillance.</title>
        <authorList>
            <person name="Harrison L.H."/>
            <person name="Van Tyne D."/>
            <person name="Marsh J.W."/>
            <person name="Griffith M.P."/>
            <person name="Snyder D.J."/>
            <person name="Cooper V.S."/>
            <person name="Mustapha M."/>
        </authorList>
    </citation>
    <scope>NUCLEOTIDE SEQUENCE</scope>
    <source>
        <strain evidence="1">PSB00042</strain>
    </source>
</reference>
<accession>A0A8I1EIL3</accession>
<gene>
    <name evidence="1" type="ORF">JEU22_18360</name>
</gene>
<dbReference type="RefSeq" id="WP_198747801.1">
    <property type="nucleotide sequence ID" value="NZ_JAEHTE010000023.1"/>
</dbReference>
<sequence>MKVSRIVKLRRLEEELEHILNIRFEEDRFDDALTELASLVYEVAVSNPLPQDDRQARPEMFAANNVARNIFQKLAIPLFRLGWFEKVYSATDDPAILSGTIRRGICSRPEDMNHELSVQAMKSAIDLGGVIAAGDHGKSVETGSVFTNLNDPRLANIELGSVKKLLKNQFSNQWCIEMIKHDRNTHASYIYSLLGYIGSKDPAWATKFLIEMHDWLSEVSTGSIISINDPATRPIIECVSQAPSALILQEVEKVNPGLYEAFMNEPFVFVMLFTKMQADKEFKISDFPLNENITEEMVLKLFSGCTKMGSLDQTRLDDFEAAWAKFGCPENLFDAAKKSEPFKAISQEIRDYGDLVLSPYVTPEMIFEKKGNFRFVNQNFEFIDKVFSDKLGFPSSFDSPGHSAYMIASFFSDKEIMNNAQVSTLSIGTALLLLKNSSFYDAPKEFLRRAFQDPENFDETAKISISQFESAKKHVKNLIDDTSARKINWVDPAIKASLISEDLGI</sequence>
<dbReference type="Proteomes" id="UP000637061">
    <property type="component" value="Unassembled WGS sequence"/>
</dbReference>
<comment type="caution">
    <text evidence="1">The sequence shown here is derived from an EMBL/GenBank/DDBJ whole genome shotgun (WGS) entry which is preliminary data.</text>
</comment>
<organism evidence="1 2">
    <name type="scientific">Pseudomonas putida</name>
    <name type="common">Arthrobacter siderocapsulatus</name>
    <dbReference type="NCBI Taxonomy" id="303"/>
    <lineage>
        <taxon>Bacteria</taxon>
        <taxon>Pseudomonadati</taxon>
        <taxon>Pseudomonadota</taxon>
        <taxon>Gammaproteobacteria</taxon>
        <taxon>Pseudomonadales</taxon>
        <taxon>Pseudomonadaceae</taxon>
        <taxon>Pseudomonas</taxon>
    </lineage>
</organism>
<dbReference type="EMBL" id="JAEHTE010000023">
    <property type="protein sequence ID" value="MBI6885874.1"/>
    <property type="molecule type" value="Genomic_DNA"/>
</dbReference>
<proteinExistence type="predicted"/>